<protein>
    <recommendedName>
        <fullName evidence="5">Cytochrome aa3 subunit 2</fullName>
    </recommendedName>
</protein>
<keyword evidence="12" id="KW-1185">Reference proteome</keyword>
<evidence type="ECO:0000259" key="8">
    <source>
        <dbReference type="PROSITE" id="PS50857"/>
    </source>
</evidence>
<dbReference type="InterPro" id="IPR051403">
    <property type="entry name" value="NosZ/Cyto_c_oxidase_sub2"/>
</dbReference>
<dbReference type="Pfam" id="PF00116">
    <property type="entry name" value="COX2"/>
    <property type="match status" value="1"/>
</dbReference>
<proteinExistence type="predicted"/>
<evidence type="ECO:0000256" key="5">
    <source>
        <dbReference type="ARBA" id="ARBA00031399"/>
    </source>
</evidence>
<dbReference type="PRINTS" id="PR01166">
    <property type="entry name" value="CYCOXIDASEII"/>
</dbReference>
<dbReference type="RefSeq" id="WP_120117823.1">
    <property type="nucleotide sequence ID" value="NZ_BORI01000008.1"/>
</dbReference>
<evidence type="ECO:0000256" key="1">
    <source>
        <dbReference type="ARBA" id="ARBA00004196"/>
    </source>
</evidence>
<evidence type="ECO:0000313" key="12">
    <source>
        <dbReference type="Proteomes" id="UP000680670"/>
    </source>
</evidence>
<dbReference type="PROSITE" id="PS00078">
    <property type="entry name" value="COX2"/>
    <property type="match status" value="1"/>
</dbReference>
<comment type="catalytic activity">
    <reaction evidence="6">
        <text>4 Fe(II)-[cytochrome c] + O2 + 8 H(+)(in) = 4 Fe(III)-[cytochrome c] + 2 H2O + 4 H(+)(out)</text>
        <dbReference type="Rhea" id="RHEA:11436"/>
        <dbReference type="Rhea" id="RHEA-COMP:10350"/>
        <dbReference type="Rhea" id="RHEA-COMP:14399"/>
        <dbReference type="ChEBI" id="CHEBI:15377"/>
        <dbReference type="ChEBI" id="CHEBI:15378"/>
        <dbReference type="ChEBI" id="CHEBI:15379"/>
        <dbReference type="ChEBI" id="CHEBI:29033"/>
        <dbReference type="ChEBI" id="CHEBI:29034"/>
        <dbReference type="EC" id="7.1.1.9"/>
    </reaction>
</comment>
<dbReference type="GO" id="GO:0016020">
    <property type="term" value="C:membrane"/>
    <property type="evidence" value="ECO:0007669"/>
    <property type="project" value="InterPro"/>
</dbReference>
<dbReference type="Proteomes" id="UP000680670">
    <property type="component" value="Unassembled WGS sequence"/>
</dbReference>
<keyword evidence="7" id="KW-1133">Transmembrane helix</keyword>
<evidence type="ECO:0000256" key="3">
    <source>
        <dbReference type="ARBA" id="ARBA00023008"/>
    </source>
</evidence>
<dbReference type="OrthoDB" id="9773456at2"/>
<dbReference type="GO" id="GO:0004129">
    <property type="term" value="F:cytochrome-c oxidase activity"/>
    <property type="evidence" value="ECO:0007669"/>
    <property type="project" value="UniProtKB-EC"/>
</dbReference>
<feature type="domain" description="Cytochrome oxidase subunit II copper A binding" evidence="8">
    <location>
        <begin position="67"/>
        <end position="162"/>
    </location>
</feature>
<dbReference type="SUPFAM" id="SSF49503">
    <property type="entry name" value="Cupredoxins"/>
    <property type="match status" value="1"/>
</dbReference>
<dbReference type="EMBL" id="QYTW02000024">
    <property type="protein sequence ID" value="RST58075.1"/>
    <property type="molecule type" value="Genomic_DNA"/>
</dbReference>
<dbReference type="GO" id="GO:0030313">
    <property type="term" value="C:cell envelope"/>
    <property type="evidence" value="ECO:0007669"/>
    <property type="project" value="UniProtKB-SubCell"/>
</dbReference>
<accession>A0A429X3V3</accession>
<dbReference type="GO" id="GO:0005507">
    <property type="term" value="F:copper ion binding"/>
    <property type="evidence" value="ECO:0007669"/>
    <property type="project" value="InterPro"/>
</dbReference>
<keyword evidence="7" id="KW-0812">Transmembrane</keyword>
<dbReference type="InterPro" id="IPR008972">
    <property type="entry name" value="Cupredoxin"/>
</dbReference>
<comment type="subcellular location">
    <subcellularLocation>
        <location evidence="1">Cell envelope</location>
    </subcellularLocation>
</comment>
<evidence type="ECO:0000256" key="6">
    <source>
        <dbReference type="ARBA" id="ARBA00047816"/>
    </source>
</evidence>
<evidence type="ECO:0000256" key="4">
    <source>
        <dbReference type="ARBA" id="ARBA00024688"/>
    </source>
</evidence>
<organism evidence="10 11">
    <name type="scientific">Siminovitchia terrae</name>
    <name type="common">Bacillus terrae</name>
    <dbReference type="NCBI Taxonomy" id="1914933"/>
    <lineage>
        <taxon>Bacteria</taxon>
        <taxon>Bacillati</taxon>
        <taxon>Bacillota</taxon>
        <taxon>Bacilli</taxon>
        <taxon>Bacillales</taxon>
        <taxon>Bacillaceae</taxon>
        <taxon>Siminovitchia</taxon>
    </lineage>
</organism>
<reference evidence="10 11" key="1">
    <citation type="submission" date="2018-12" db="EMBL/GenBank/DDBJ databases">
        <authorList>
            <person name="Sun L."/>
            <person name="Chen Z."/>
        </authorList>
    </citation>
    <scope>NUCLEOTIDE SEQUENCE [LARGE SCALE GENOMIC DNA]</scope>
    <source>
        <strain evidence="10 11">LMG 29736</strain>
    </source>
</reference>
<dbReference type="PANTHER" id="PTHR42838">
    <property type="entry name" value="CYTOCHROME C OXIDASE SUBUNIT II"/>
    <property type="match status" value="1"/>
</dbReference>
<name>A0A429X3V3_SIMTE</name>
<evidence type="ECO:0000256" key="7">
    <source>
        <dbReference type="SAM" id="Phobius"/>
    </source>
</evidence>
<dbReference type="InterPro" id="IPR001505">
    <property type="entry name" value="Copper_CuA"/>
</dbReference>
<dbReference type="InterPro" id="IPR002429">
    <property type="entry name" value="CcO_II-like_C"/>
</dbReference>
<keyword evidence="2" id="KW-0479">Metal-binding</keyword>
<evidence type="ECO:0000313" key="9">
    <source>
        <dbReference type="EMBL" id="GIN95671.1"/>
    </source>
</evidence>
<comment type="function">
    <text evidence="4">Subunits I and II form the functional core of the enzyme complex. Electrons originating in cytochrome c are transferred via heme a and Cu(A) to the binuclear center formed by heme a3 and Cu(B).</text>
</comment>
<comment type="caution">
    <text evidence="10">The sequence shown here is derived from an EMBL/GenBank/DDBJ whole genome shotgun (WGS) entry which is preliminary data.</text>
</comment>
<dbReference type="PANTHER" id="PTHR42838:SF2">
    <property type="entry name" value="NITROUS-OXIDE REDUCTASE"/>
    <property type="match status" value="1"/>
</dbReference>
<dbReference type="Gene3D" id="1.20.1070.10">
    <property type="entry name" value="Rhodopsin 7-helix transmembrane proteins"/>
    <property type="match status" value="1"/>
</dbReference>
<sequence>MHFHKYEKIWLIFGILSLAVFLSIVGFTAFAHGNESVLCLPAGGMDTIDPEKVSEQAPFDKPGVRQIDEDRYEVVVVAQAFGYDPPDIKVPVGKEIIFTLTSTDVVHSFTIDNTKVNMMAVPGRITHKSYIFDKPGKYLVLCNEYCGSGHHYMSTEIEVYEP</sequence>
<dbReference type="AlphaFoldDB" id="A0A429X3V3"/>
<dbReference type="Proteomes" id="UP000287296">
    <property type="component" value="Unassembled WGS sequence"/>
</dbReference>
<keyword evidence="7" id="KW-0472">Membrane</keyword>
<keyword evidence="3" id="KW-0186">Copper</keyword>
<dbReference type="CDD" id="cd13913">
    <property type="entry name" value="ba3_CcO_II_C"/>
    <property type="match status" value="1"/>
</dbReference>
<evidence type="ECO:0000256" key="2">
    <source>
        <dbReference type="ARBA" id="ARBA00022723"/>
    </source>
</evidence>
<reference evidence="9 12" key="2">
    <citation type="submission" date="2021-03" db="EMBL/GenBank/DDBJ databases">
        <title>Antimicrobial resistance genes in bacteria isolated from Japanese honey, and their potential for conferring macrolide and lincosamide resistance in the American foulbrood pathogen Paenibacillus larvae.</title>
        <authorList>
            <person name="Okamoto M."/>
            <person name="Kumagai M."/>
            <person name="Kanamori H."/>
            <person name="Takamatsu D."/>
        </authorList>
    </citation>
    <scope>NUCLEOTIDE SEQUENCE [LARGE SCALE GENOMIC DNA]</scope>
    <source>
        <strain evidence="9 12">J6TS1</strain>
    </source>
</reference>
<dbReference type="Gene3D" id="2.60.40.420">
    <property type="entry name" value="Cupredoxins - blue copper proteins"/>
    <property type="match status" value="1"/>
</dbReference>
<feature type="transmembrane region" description="Helical" evidence="7">
    <location>
        <begin position="9"/>
        <end position="31"/>
    </location>
</feature>
<gene>
    <name evidence="9" type="primary">cbaB</name>
    <name evidence="10" type="ORF">D5F11_019185</name>
    <name evidence="9" type="ORF">J6TS1_15410</name>
</gene>
<dbReference type="PROSITE" id="PS50857">
    <property type="entry name" value="COX2_CUA"/>
    <property type="match status" value="1"/>
</dbReference>
<dbReference type="EMBL" id="BORJ01000003">
    <property type="protein sequence ID" value="GIN95671.1"/>
    <property type="molecule type" value="Genomic_DNA"/>
</dbReference>
<dbReference type="InterPro" id="IPR034214">
    <property type="entry name" value="Ba3_CcO_II_C"/>
</dbReference>
<evidence type="ECO:0000313" key="10">
    <source>
        <dbReference type="EMBL" id="RST58075.1"/>
    </source>
</evidence>
<evidence type="ECO:0000313" key="11">
    <source>
        <dbReference type="Proteomes" id="UP000287296"/>
    </source>
</evidence>